<dbReference type="InterPro" id="IPR000866">
    <property type="entry name" value="AhpC/TSA"/>
</dbReference>
<dbReference type="GO" id="GO:0016209">
    <property type="term" value="F:antioxidant activity"/>
    <property type="evidence" value="ECO:0007669"/>
    <property type="project" value="InterPro"/>
</dbReference>
<dbReference type="Gene3D" id="1.25.10.10">
    <property type="entry name" value="Leucine-rich Repeat Variant"/>
    <property type="match status" value="1"/>
</dbReference>
<evidence type="ECO:0000313" key="4">
    <source>
        <dbReference type="Proteomes" id="UP000520814"/>
    </source>
</evidence>
<feature type="domain" description="Alkyl hydroperoxide reductase subunit C/ Thiol specific antioxidant" evidence="2">
    <location>
        <begin position="198"/>
        <end position="231"/>
    </location>
</feature>
<dbReference type="RefSeq" id="WP_184200103.1">
    <property type="nucleotide sequence ID" value="NZ_JACHGW010000003.1"/>
</dbReference>
<reference evidence="3 4" key="1">
    <citation type="submission" date="2020-08" db="EMBL/GenBank/DDBJ databases">
        <title>Genomic Encyclopedia of Type Strains, Phase IV (KMG-IV): sequencing the most valuable type-strain genomes for metagenomic binning, comparative biology and taxonomic classification.</title>
        <authorList>
            <person name="Goeker M."/>
        </authorList>
    </citation>
    <scope>NUCLEOTIDE SEQUENCE [LARGE SCALE GENOMIC DNA]</scope>
    <source>
        <strain evidence="3 4">DSM 23562</strain>
    </source>
</reference>
<gene>
    <name evidence="3" type="ORF">HNQ39_003810</name>
</gene>
<organism evidence="3 4">
    <name type="scientific">Armatimonas rosea</name>
    <dbReference type="NCBI Taxonomy" id="685828"/>
    <lineage>
        <taxon>Bacteria</taxon>
        <taxon>Bacillati</taxon>
        <taxon>Armatimonadota</taxon>
        <taxon>Armatimonadia</taxon>
        <taxon>Armatimonadales</taxon>
        <taxon>Armatimonadaceae</taxon>
        <taxon>Armatimonas</taxon>
    </lineage>
</organism>
<name>A0A7W9STB1_ARMRO</name>
<evidence type="ECO:0000313" key="3">
    <source>
        <dbReference type="EMBL" id="MBB6052000.1"/>
    </source>
</evidence>
<keyword evidence="4" id="KW-1185">Reference proteome</keyword>
<dbReference type="Proteomes" id="UP000520814">
    <property type="component" value="Unassembled WGS sequence"/>
</dbReference>
<dbReference type="GO" id="GO:0016491">
    <property type="term" value="F:oxidoreductase activity"/>
    <property type="evidence" value="ECO:0007669"/>
    <property type="project" value="InterPro"/>
</dbReference>
<feature type="region of interest" description="Disordered" evidence="1">
    <location>
        <begin position="1"/>
        <end position="23"/>
    </location>
</feature>
<dbReference type="EMBL" id="JACHGW010000003">
    <property type="protein sequence ID" value="MBB6052000.1"/>
    <property type="molecule type" value="Genomic_DNA"/>
</dbReference>
<evidence type="ECO:0000259" key="2">
    <source>
        <dbReference type="Pfam" id="PF00578"/>
    </source>
</evidence>
<dbReference type="AlphaFoldDB" id="A0A7W9STB1"/>
<comment type="caution">
    <text evidence="3">The sequence shown here is derived from an EMBL/GenBank/DDBJ whole genome shotgun (WGS) entry which is preliminary data.</text>
</comment>
<sequence>MVKQEKKVPPSAAQAELERLQNEQRQRQQEFFKRLEKLKDSEQQRAYQDFNTRLFSDFWPRYQALIKKTKGGVQVRARMAAMELAQGAQKPGQADQLIADILRENRDQAETAQLAMSLRYDNYQPEKKATIKAKLDALGKSKDATVRAAALYALAEVTKDTDAKSAIPLYRRLLAQYPTSSYAKLATGAIFESEHLQVGMIAPEITGPDQEGKTFQLSEYRGKVVVLDFWGFW</sequence>
<protein>
    <recommendedName>
        <fullName evidence="2">Alkyl hydroperoxide reductase subunit C/ Thiol specific antioxidant domain-containing protein</fullName>
    </recommendedName>
</protein>
<dbReference type="SUPFAM" id="SSF52833">
    <property type="entry name" value="Thioredoxin-like"/>
    <property type="match status" value="1"/>
</dbReference>
<dbReference type="Gene3D" id="3.40.30.10">
    <property type="entry name" value="Glutaredoxin"/>
    <property type="match status" value="1"/>
</dbReference>
<evidence type="ECO:0000256" key="1">
    <source>
        <dbReference type="SAM" id="MobiDB-lite"/>
    </source>
</evidence>
<dbReference type="Pfam" id="PF00578">
    <property type="entry name" value="AhpC-TSA"/>
    <property type="match status" value="1"/>
</dbReference>
<accession>A0A7W9STB1</accession>
<proteinExistence type="predicted"/>
<dbReference type="InterPro" id="IPR036249">
    <property type="entry name" value="Thioredoxin-like_sf"/>
</dbReference>
<dbReference type="InterPro" id="IPR011989">
    <property type="entry name" value="ARM-like"/>
</dbReference>